<dbReference type="EMBL" id="RCTF01000012">
    <property type="protein sequence ID" value="RLP76696.1"/>
    <property type="molecule type" value="Genomic_DNA"/>
</dbReference>
<accession>A0A3L7A8G6</accession>
<dbReference type="NCBIfam" id="TIGR00427">
    <property type="entry name" value="NAAT family transporter"/>
    <property type="match status" value="1"/>
</dbReference>
<dbReference type="Proteomes" id="UP000269692">
    <property type="component" value="Unassembled WGS sequence"/>
</dbReference>
<feature type="transmembrane region" description="Helical" evidence="7">
    <location>
        <begin position="71"/>
        <end position="93"/>
    </location>
</feature>
<proteinExistence type="inferred from homology"/>
<evidence type="ECO:0000313" key="8">
    <source>
        <dbReference type="EMBL" id="RLP76696.1"/>
    </source>
</evidence>
<dbReference type="GO" id="GO:0005886">
    <property type="term" value="C:plasma membrane"/>
    <property type="evidence" value="ECO:0007669"/>
    <property type="project" value="UniProtKB-SubCell"/>
</dbReference>
<evidence type="ECO:0000256" key="2">
    <source>
        <dbReference type="ARBA" id="ARBA00009784"/>
    </source>
</evidence>
<keyword evidence="5 7" id="KW-1133">Transmembrane helix</keyword>
<sequence length="211" mass="22466">MIEDLNLFATQIITLWVVLEPVSHLSMFLGVTGHLDKAERRKAAAIGLAFAGLILVVFAVIGRMLLEAMGISIIAFQIAGGLILLFFSFSMIFSDASSHGPVEVSEDRSAASVAVYPLAIPVVAGPGAILSVVLFADNNRGSLEAQMVTLAALVTMMLVLLIVFWLGDYIVRLIGKSGANLLRRVMGILLAALSVNLVLNALQIWLGLPPI</sequence>
<dbReference type="InterPro" id="IPR002771">
    <property type="entry name" value="Multi_antbiot-R_MarC"/>
</dbReference>
<evidence type="ECO:0000313" key="9">
    <source>
        <dbReference type="Proteomes" id="UP000269692"/>
    </source>
</evidence>
<dbReference type="OrthoDB" id="21094at2"/>
<feature type="transmembrane region" description="Helical" evidence="7">
    <location>
        <begin position="12"/>
        <end position="31"/>
    </location>
</feature>
<protein>
    <recommendedName>
        <fullName evidence="7">UPF0056 membrane protein</fullName>
    </recommendedName>
</protein>
<evidence type="ECO:0000256" key="4">
    <source>
        <dbReference type="ARBA" id="ARBA00022692"/>
    </source>
</evidence>
<comment type="subcellular location">
    <subcellularLocation>
        <location evidence="1 7">Cell membrane</location>
        <topology evidence="1 7">Multi-pass membrane protein</topology>
    </subcellularLocation>
</comment>
<evidence type="ECO:0000256" key="3">
    <source>
        <dbReference type="ARBA" id="ARBA00022475"/>
    </source>
</evidence>
<reference evidence="8 9" key="1">
    <citation type="submission" date="2018-10" db="EMBL/GenBank/DDBJ databases">
        <title>Xanthobacter tagetidis genome sequencing and assembly.</title>
        <authorList>
            <person name="Maclea K.S."/>
            <person name="Goen A.E."/>
            <person name="Fatima S.A."/>
        </authorList>
    </citation>
    <scope>NUCLEOTIDE SEQUENCE [LARGE SCALE GENOMIC DNA]</scope>
    <source>
        <strain evidence="8 9">ATCC 700314</strain>
    </source>
</reference>
<keyword evidence="6 7" id="KW-0472">Membrane</keyword>
<feature type="transmembrane region" description="Helical" evidence="7">
    <location>
        <begin position="188"/>
        <end position="208"/>
    </location>
</feature>
<evidence type="ECO:0000256" key="6">
    <source>
        <dbReference type="ARBA" id="ARBA00023136"/>
    </source>
</evidence>
<gene>
    <name evidence="8" type="ORF">D9R14_15015</name>
</gene>
<feature type="transmembrane region" description="Helical" evidence="7">
    <location>
        <begin position="114"/>
        <end position="136"/>
    </location>
</feature>
<dbReference type="PANTHER" id="PTHR33508:SF1">
    <property type="entry name" value="UPF0056 MEMBRANE PROTEIN YHCE"/>
    <property type="match status" value="1"/>
</dbReference>
<comment type="caution">
    <text evidence="8">The sequence shown here is derived from an EMBL/GenBank/DDBJ whole genome shotgun (WGS) entry which is preliminary data.</text>
</comment>
<name>A0A3L7A8G6_9HYPH</name>
<keyword evidence="4 7" id="KW-0812">Transmembrane</keyword>
<feature type="transmembrane region" description="Helical" evidence="7">
    <location>
        <begin position="148"/>
        <end position="167"/>
    </location>
</feature>
<organism evidence="8 9">
    <name type="scientific">Xanthobacter tagetidis</name>
    <dbReference type="NCBI Taxonomy" id="60216"/>
    <lineage>
        <taxon>Bacteria</taxon>
        <taxon>Pseudomonadati</taxon>
        <taxon>Pseudomonadota</taxon>
        <taxon>Alphaproteobacteria</taxon>
        <taxon>Hyphomicrobiales</taxon>
        <taxon>Xanthobacteraceae</taxon>
        <taxon>Xanthobacter</taxon>
    </lineage>
</organism>
<comment type="similarity">
    <text evidence="2 7">Belongs to the UPF0056 (MarC) family.</text>
</comment>
<dbReference type="AlphaFoldDB" id="A0A3L7A8G6"/>
<keyword evidence="3" id="KW-1003">Cell membrane</keyword>
<keyword evidence="9" id="KW-1185">Reference proteome</keyword>
<dbReference type="PANTHER" id="PTHR33508">
    <property type="entry name" value="UPF0056 MEMBRANE PROTEIN YHCE"/>
    <property type="match status" value="1"/>
</dbReference>
<evidence type="ECO:0000256" key="7">
    <source>
        <dbReference type="RuleBase" id="RU362048"/>
    </source>
</evidence>
<evidence type="ECO:0000256" key="1">
    <source>
        <dbReference type="ARBA" id="ARBA00004651"/>
    </source>
</evidence>
<feature type="transmembrane region" description="Helical" evidence="7">
    <location>
        <begin position="43"/>
        <end position="65"/>
    </location>
</feature>
<dbReference type="Pfam" id="PF01914">
    <property type="entry name" value="MarC"/>
    <property type="match status" value="1"/>
</dbReference>
<evidence type="ECO:0000256" key="5">
    <source>
        <dbReference type="ARBA" id="ARBA00022989"/>
    </source>
</evidence>
<dbReference type="RefSeq" id="WP_121624150.1">
    <property type="nucleotide sequence ID" value="NZ_JACIIW010000007.1"/>
</dbReference>